<evidence type="ECO:0000256" key="1">
    <source>
        <dbReference type="ARBA" id="ARBA00004123"/>
    </source>
</evidence>
<feature type="compositionally biased region" description="Low complexity" evidence="5">
    <location>
        <begin position="2272"/>
        <end position="2288"/>
    </location>
</feature>
<feature type="compositionally biased region" description="Gly residues" evidence="5">
    <location>
        <begin position="2480"/>
        <end position="2490"/>
    </location>
</feature>
<dbReference type="InterPro" id="IPR021418">
    <property type="entry name" value="THO_THOC2_C"/>
</dbReference>
<evidence type="ECO:0000256" key="2">
    <source>
        <dbReference type="ARBA" id="ARBA00007857"/>
    </source>
</evidence>
<feature type="compositionally biased region" description="Basic and acidic residues" evidence="5">
    <location>
        <begin position="1717"/>
        <end position="1759"/>
    </location>
</feature>
<feature type="compositionally biased region" description="Basic and acidic residues" evidence="5">
    <location>
        <begin position="2351"/>
        <end position="2365"/>
    </location>
</feature>
<proteinExistence type="inferred from homology"/>
<feature type="region of interest" description="Disordered" evidence="5">
    <location>
        <begin position="1"/>
        <end position="122"/>
    </location>
</feature>
<feature type="domain" description="THO complex subunit 2 N-terminal" evidence="8">
    <location>
        <begin position="124"/>
        <end position="874"/>
    </location>
</feature>
<feature type="domain" description="THO complex subunitTHOC2 N-terminal" evidence="7">
    <location>
        <begin position="876"/>
        <end position="950"/>
    </location>
</feature>
<feature type="compositionally biased region" description="Basic and acidic residues" evidence="5">
    <location>
        <begin position="2429"/>
        <end position="2451"/>
    </location>
</feature>
<evidence type="ECO:0000259" key="8">
    <source>
        <dbReference type="Pfam" id="PF16134"/>
    </source>
</evidence>
<dbReference type="GO" id="GO:0006397">
    <property type="term" value="P:mRNA processing"/>
    <property type="evidence" value="ECO:0007669"/>
    <property type="project" value="InterPro"/>
</dbReference>
<dbReference type="Pfam" id="PF11262">
    <property type="entry name" value="Tho2"/>
    <property type="match status" value="1"/>
</dbReference>
<evidence type="ECO:0000256" key="4">
    <source>
        <dbReference type="ARBA" id="ARBA00023242"/>
    </source>
</evidence>
<evidence type="ECO:0000313" key="9">
    <source>
        <dbReference type="EMBL" id="KAF2434787.1"/>
    </source>
</evidence>
<dbReference type="EMBL" id="MU007015">
    <property type="protein sequence ID" value="KAF2434787.1"/>
    <property type="molecule type" value="Genomic_DNA"/>
</dbReference>
<dbReference type="GO" id="GO:0000445">
    <property type="term" value="C:THO complex part of transcription export complex"/>
    <property type="evidence" value="ECO:0007669"/>
    <property type="project" value="TreeGrafter"/>
</dbReference>
<feature type="compositionally biased region" description="Basic and acidic residues" evidence="5">
    <location>
        <begin position="2528"/>
        <end position="2537"/>
    </location>
</feature>
<feature type="region of interest" description="Disordered" evidence="5">
    <location>
        <begin position="1544"/>
        <end position="2562"/>
    </location>
</feature>
<dbReference type="OrthoDB" id="29024at2759"/>
<feature type="region of interest" description="Disordered" evidence="5">
    <location>
        <begin position="1138"/>
        <end position="1202"/>
    </location>
</feature>
<dbReference type="Proteomes" id="UP000800235">
    <property type="component" value="Unassembled WGS sequence"/>
</dbReference>
<dbReference type="InterPro" id="IPR032302">
    <property type="entry name" value="THOC2_N"/>
</dbReference>
<evidence type="ECO:0000313" key="10">
    <source>
        <dbReference type="Proteomes" id="UP000800235"/>
    </source>
</evidence>
<feature type="compositionally biased region" description="Low complexity" evidence="5">
    <location>
        <begin position="1143"/>
        <end position="1154"/>
    </location>
</feature>
<protein>
    <recommendedName>
        <fullName evidence="3">THO complex subunit 2</fullName>
    </recommendedName>
</protein>
<dbReference type="GO" id="GO:0003729">
    <property type="term" value="F:mRNA binding"/>
    <property type="evidence" value="ECO:0007669"/>
    <property type="project" value="TreeGrafter"/>
</dbReference>
<comment type="caution">
    <text evidence="9">The sequence shown here is derived from an EMBL/GenBank/DDBJ whole genome shotgun (WGS) entry which is preliminary data.</text>
</comment>
<feature type="compositionally biased region" description="Basic and acidic residues" evidence="5">
    <location>
        <begin position="2491"/>
        <end position="2500"/>
    </location>
</feature>
<feature type="compositionally biased region" description="Low complexity" evidence="5">
    <location>
        <begin position="1670"/>
        <end position="1681"/>
    </location>
</feature>
<feature type="compositionally biased region" description="Basic and acidic residues" evidence="5">
    <location>
        <begin position="2018"/>
        <end position="2036"/>
    </location>
</feature>
<feature type="compositionally biased region" description="Pro residues" evidence="5">
    <location>
        <begin position="2328"/>
        <end position="2341"/>
    </location>
</feature>
<evidence type="ECO:0000259" key="6">
    <source>
        <dbReference type="Pfam" id="PF11262"/>
    </source>
</evidence>
<organism evidence="9 10">
    <name type="scientific">Tothia fuscella</name>
    <dbReference type="NCBI Taxonomy" id="1048955"/>
    <lineage>
        <taxon>Eukaryota</taxon>
        <taxon>Fungi</taxon>
        <taxon>Dikarya</taxon>
        <taxon>Ascomycota</taxon>
        <taxon>Pezizomycotina</taxon>
        <taxon>Dothideomycetes</taxon>
        <taxon>Pleosporomycetidae</taxon>
        <taxon>Venturiales</taxon>
        <taxon>Cylindrosympodiaceae</taxon>
        <taxon>Tothia</taxon>
    </lineage>
</organism>
<feature type="compositionally biased region" description="Polar residues" evidence="5">
    <location>
        <begin position="13"/>
        <end position="23"/>
    </location>
</feature>
<dbReference type="PANTHER" id="PTHR21597">
    <property type="entry name" value="THO2 PROTEIN"/>
    <property type="match status" value="1"/>
</dbReference>
<feature type="compositionally biased region" description="Basic and acidic residues" evidence="5">
    <location>
        <begin position="1636"/>
        <end position="1646"/>
    </location>
</feature>
<dbReference type="Pfam" id="PF11732">
    <property type="entry name" value="Thoc2"/>
    <property type="match status" value="1"/>
</dbReference>
<feature type="region of interest" description="Disordered" evidence="5">
    <location>
        <begin position="545"/>
        <end position="609"/>
    </location>
</feature>
<name>A0A9P4P031_9PEZI</name>
<comment type="similarity">
    <text evidence="2">Belongs to the THOC2 family.</text>
</comment>
<comment type="subcellular location">
    <subcellularLocation>
        <location evidence="1">Nucleus</location>
    </subcellularLocation>
</comment>
<dbReference type="InterPro" id="IPR021726">
    <property type="entry name" value="THO_THOC2_N"/>
</dbReference>
<feature type="compositionally biased region" description="Basic and acidic residues" evidence="5">
    <location>
        <begin position="1802"/>
        <end position="1867"/>
    </location>
</feature>
<feature type="compositionally biased region" description="Basic and acidic residues" evidence="5">
    <location>
        <begin position="1182"/>
        <end position="1191"/>
    </location>
</feature>
<feature type="domain" description="THO complex subunitTHOC2 C-terminal" evidence="6">
    <location>
        <begin position="1229"/>
        <end position="1532"/>
    </location>
</feature>
<evidence type="ECO:0000259" key="7">
    <source>
        <dbReference type="Pfam" id="PF11732"/>
    </source>
</evidence>
<feature type="compositionally biased region" description="Basic and acidic residues" evidence="5">
    <location>
        <begin position="106"/>
        <end position="122"/>
    </location>
</feature>
<feature type="compositionally biased region" description="Basic residues" evidence="5">
    <location>
        <begin position="1"/>
        <end position="10"/>
    </location>
</feature>
<evidence type="ECO:0000256" key="3">
    <source>
        <dbReference type="ARBA" id="ARBA00019596"/>
    </source>
</evidence>
<keyword evidence="4" id="KW-0539">Nucleus</keyword>
<gene>
    <name evidence="9" type="ORF">EJ08DRAFT_693286</name>
</gene>
<feature type="compositionally biased region" description="Basic and acidic residues" evidence="5">
    <location>
        <begin position="1612"/>
        <end position="1621"/>
    </location>
</feature>
<feature type="compositionally biased region" description="Basic residues" evidence="5">
    <location>
        <begin position="1763"/>
        <end position="1776"/>
    </location>
</feature>
<dbReference type="Pfam" id="PF16134">
    <property type="entry name" value="THOC2_N"/>
    <property type="match status" value="1"/>
</dbReference>
<feature type="compositionally biased region" description="Gly residues" evidence="5">
    <location>
        <begin position="2137"/>
        <end position="2147"/>
    </location>
</feature>
<feature type="compositionally biased region" description="Polar residues" evidence="5">
    <location>
        <begin position="2260"/>
        <end position="2271"/>
    </location>
</feature>
<feature type="compositionally biased region" description="Low complexity" evidence="5">
    <location>
        <begin position="2121"/>
        <end position="2133"/>
    </location>
</feature>
<sequence>MAPGAKRKRGDRTYSQDSTNGGQRASPHRPENLNLAQHGNTNGGPGRGGRRPSRGGLRGGSAQPRSPGTGANTTSSSKPTSPMASNAMDPPPPPPKAAAAIPKVESPTEMKSTTDKLPYHYSHVTDERKQNWRASGRNGVIDELLRLVEQEDDITLGVIFEELIVAAISGRLTGDEVGSIVKEALEKPGTSESIDIATQFLDALSIVAEGQQSTEAGHDAHPLILGAILRSSGISPSLIREILDVDVLQACGFVRNTFGRMGIRVSTNMLYRQSAFNLLREESEGYSKLITEYFTVTGGLDPTKEVVEETYEKIKALIGAFDLDVGRVLDVTLDVFANNLIRHHRFFIKFLRISCWWPEQKSIAGFEHDDHLIDSLPLWAAPDCAGSDTTPEQKEQFAMYRQERDIQFWDRVREIGSEAFFELGGRRAIAISDMLEDESGDTELIEVLGDKGEKKKDRLENDQGWTRKTKTFPPRGNSTAAQLLGFKLRFYAGQARDANDTLPENLIWVAALLIKIGFISFRDLYPHLYPLDEDMGKLRDKLEAEKRARKAKHTTGAKPNALQAAGALPEDDRAPIRLRGGDSASTPRAGGTGTTNAEATAEQEKLPEPEDQKIHLLRSLLLIGAIPEALYILGKFPWLLDVYPDLPQYLCRILHHSLQKVAQEARPLSDRDSLRSLKKIIYDSSSMKLPKGQLFHVDRPHRKTLKWASLEKTEFSYSNSDYGVDYKFYWDDWADDVPICQNVDDVFGLCDSLLNLLNVKIGLDPGLLTILARIGKRSVEDDESESNMNRWIKLSTRLLVPALSLAGKNAGVVGEVWALLQLFPLHVRYSIYAQWHKGIGLRYPDIKEAFKDAEMETKSILKRMSKTTIRPMGRAFAKICCGSPTVVFQTAISQIESYSNQIESLVDMTKYVSPMTYDVMTWSLLEALGTQRSRLQGDGMLTSPWLNALSTLCGKTFRKYSMDPAPILSYLKQQLIAGSSAELDVLIQLVVEMGGIRPDTIWTDEQTLAMSGKSTLQTVVLKQMGDARSECRTSAKKLIRTLTGNNIAGELVVGIARTHQMYPFSEEVEDAPTKVLGSNISKIYEALIQYLDFLRTNLSVQEFDAAVPTLTTLIQTYDIEPKIAFTIFRPSIQHHMEEADKANSGSNSSDGGPSPTKPSTIGDVDMKDSPTALPNGLTNGSDDVKMEDSAHGSDPSDGSEAPLANKALHPILRDMMNKLKEVMPEDFGNNMSMSFYVRFWQSSLYDMIIPPYDTEIKKINAELTRLAADKSDTSRDGMRKIHAEKNRLNAIKAILIKEAEEHKKHRIRFEYKINSSGEPAAWFSNFPPMQDNPLPDGLLQDCIIPRVNLSPTDALFTAKFLFFVHKIGTPNFPTLELFDHFFREKQLLATIYMCTEKEAKSLGVFMFEVFVQFRKWHSDEAVYIRDGTGTNQDLPGFIDQYHNDGPKHLDFEEFKQRFTQWHLNTFNAIKACLDNEEYMHRRNAFQVLKQVHTQFPLVNFHGTKIESAIATIIADKDCLKDILTSGASILSDIRKRKATWIPMTMMRTVNPSTGEKEKPDSPPPSADTNTKKPAVDTQPALNAKAPEFKPTTSTTNGVRPSGTVDAEDGEIDDSKEADKTSEPMQGIVASATPAHVRQEHPARSRTPDTSTKASTEPAPRQGGTKTDSRPTTPAGSAAPPAVNSASRDSNRNATALPAVRPSHNLPSRPEGPIPTDRMLRAGADRPPERPPAYPRHDSRPGEQYGRLDRPGEPHRERDLIQGGRRHERSPGHRSRGRTPEGVHSLPPDSRDRREPVYGPPRHHGEPRDPRDIPRDPRDPRDQREYREPQYPRDLPRDQRGPPREPPRDGRPDPRANEWESGRIRGGSDPRGPLPPQYDDRGRPPLRAAPPPRDNGPPSRDNGPPPRDSVPPPRDSAPPPRESAPPPRDSAPPSRGSGLAPRDSNITPNNERGRSRQSSPPPGPVVNSDRLALINQELNRDSDRDRRDAARKAELNSRMEKEREAGREKRSSSRPQSPRRTDDRAPVRTDLARDDRGPPSNDRSQAPAPASGRDKREGPPPAGPMVDQLRSGPGRGRELIAPQPPARQPTDSNHGRLSSGFDARTQDPNYGRLNAASDVPSGPRGRGNNIPGNVNQGGNMGNHIGRGGRNFTAPQPHGGSRGMEPSSPAHVPQSPNQDRAPPLGPASQRDNRDRRSNAGTEQVQAPPTVPHGPAADQASGIHPSRLNQIPALQVNVPTGPANHGPPSASPFTPSGPRGSGHRQSPSVNNMQLPSPGGRNPPSGPSSAGPGKRDARFDGLKNTLMEAQMGNDRGTSIRGRGSRLSLQNAPPSPVTADPLPPPNRQDVPPSRSDPSKRPDLMTDRPHNSESGNSDPINDERSDSRGGARRREGSDRRRSHRSKSRSPHRQAIENSSRQREDLMAPSRVSGAPEERRDRERRPEGATGSDRDDRSHRRGRGSGRESGGRDDRDKERDRQEGGHPRGGGGGGGPREGGRHEEQPPRRGPPPMEGANQQPIYDSRNPPPPPPLPRDHRRESGRERKRGRGNEGELGGMENKRPRRSNQ</sequence>
<dbReference type="InterPro" id="IPR040007">
    <property type="entry name" value="Tho2"/>
</dbReference>
<feature type="compositionally biased region" description="Polar residues" evidence="5">
    <location>
        <begin position="63"/>
        <end position="80"/>
    </location>
</feature>
<evidence type="ECO:0000256" key="5">
    <source>
        <dbReference type="SAM" id="MobiDB-lite"/>
    </source>
</evidence>
<feature type="compositionally biased region" description="Basic and acidic residues" evidence="5">
    <location>
        <begin position="2458"/>
        <end position="2479"/>
    </location>
</feature>
<feature type="compositionally biased region" description="Basic residues" evidence="5">
    <location>
        <begin position="2394"/>
        <end position="2405"/>
    </location>
</feature>
<keyword evidence="10" id="KW-1185">Reference proteome</keyword>
<feature type="compositionally biased region" description="Basic and acidic residues" evidence="5">
    <location>
        <begin position="2375"/>
        <end position="2393"/>
    </location>
</feature>
<reference evidence="9" key="1">
    <citation type="journal article" date="2020" name="Stud. Mycol.">
        <title>101 Dothideomycetes genomes: a test case for predicting lifestyles and emergence of pathogens.</title>
        <authorList>
            <person name="Haridas S."/>
            <person name="Albert R."/>
            <person name="Binder M."/>
            <person name="Bloem J."/>
            <person name="Labutti K."/>
            <person name="Salamov A."/>
            <person name="Andreopoulos B."/>
            <person name="Baker S."/>
            <person name="Barry K."/>
            <person name="Bills G."/>
            <person name="Bluhm B."/>
            <person name="Cannon C."/>
            <person name="Castanera R."/>
            <person name="Culley D."/>
            <person name="Daum C."/>
            <person name="Ezra D."/>
            <person name="Gonzalez J."/>
            <person name="Henrissat B."/>
            <person name="Kuo A."/>
            <person name="Liang C."/>
            <person name="Lipzen A."/>
            <person name="Lutzoni F."/>
            <person name="Magnuson J."/>
            <person name="Mondo S."/>
            <person name="Nolan M."/>
            <person name="Ohm R."/>
            <person name="Pangilinan J."/>
            <person name="Park H.-J."/>
            <person name="Ramirez L."/>
            <person name="Alfaro M."/>
            <person name="Sun H."/>
            <person name="Tritt A."/>
            <person name="Yoshinaga Y."/>
            <person name="Zwiers L.-H."/>
            <person name="Turgeon B."/>
            <person name="Goodwin S."/>
            <person name="Spatafora J."/>
            <person name="Crous P."/>
            <person name="Grigoriev I."/>
        </authorList>
    </citation>
    <scope>NUCLEOTIDE SEQUENCE</scope>
    <source>
        <strain evidence="9">CBS 130266</strain>
    </source>
</reference>
<feature type="compositionally biased region" description="Basic and acidic residues" evidence="5">
    <location>
        <begin position="1977"/>
        <end position="2010"/>
    </location>
</feature>
<accession>A0A9P4P031</accession>
<feature type="compositionally biased region" description="Polar residues" evidence="5">
    <location>
        <begin position="1683"/>
        <end position="1693"/>
    </location>
</feature>
<dbReference type="GO" id="GO:0006406">
    <property type="term" value="P:mRNA export from nucleus"/>
    <property type="evidence" value="ECO:0007669"/>
    <property type="project" value="InterPro"/>
</dbReference>
<dbReference type="PANTHER" id="PTHR21597:SF0">
    <property type="entry name" value="THO COMPLEX SUBUNIT 2"/>
    <property type="match status" value="1"/>
</dbReference>
<feature type="compositionally biased region" description="Pro residues" evidence="5">
    <location>
        <begin position="1902"/>
        <end position="1929"/>
    </location>
</feature>